<dbReference type="OrthoDB" id="3365399at2759"/>
<reference evidence="3 4" key="1">
    <citation type="journal article" date="2018" name="MBio">
        <title>Comparative Genomics Reveals the Core Gene Toolbox for the Fungus-Insect Symbiosis.</title>
        <authorList>
            <person name="Wang Y."/>
            <person name="Stata M."/>
            <person name="Wang W."/>
            <person name="Stajich J.E."/>
            <person name="White M.M."/>
            <person name="Moncalvo J.M."/>
        </authorList>
    </citation>
    <scope>NUCLEOTIDE SEQUENCE [LARGE SCALE GENOMIC DNA]</scope>
    <source>
        <strain evidence="3 4">AUS-77-4</strain>
    </source>
</reference>
<feature type="region of interest" description="Disordered" evidence="1">
    <location>
        <begin position="57"/>
        <end position="80"/>
    </location>
</feature>
<proteinExistence type="predicted"/>
<organism evidence="3 4">
    <name type="scientific">Furculomyces boomerangus</name>
    <dbReference type="NCBI Taxonomy" id="61424"/>
    <lineage>
        <taxon>Eukaryota</taxon>
        <taxon>Fungi</taxon>
        <taxon>Fungi incertae sedis</taxon>
        <taxon>Zoopagomycota</taxon>
        <taxon>Kickxellomycotina</taxon>
        <taxon>Harpellomycetes</taxon>
        <taxon>Harpellales</taxon>
        <taxon>Harpellaceae</taxon>
        <taxon>Furculomyces</taxon>
    </lineage>
</organism>
<dbReference type="SUPFAM" id="SSF54236">
    <property type="entry name" value="Ubiquitin-like"/>
    <property type="match status" value="1"/>
</dbReference>
<feature type="compositionally biased region" description="Low complexity" evidence="1">
    <location>
        <begin position="127"/>
        <end position="137"/>
    </location>
</feature>
<name>A0A2T9YPH2_9FUNG</name>
<dbReference type="Proteomes" id="UP000245699">
    <property type="component" value="Unassembled WGS sequence"/>
</dbReference>
<evidence type="ECO:0000259" key="2">
    <source>
        <dbReference type="Pfam" id="PF11976"/>
    </source>
</evidence>
<dbReference type="CDD" id="cd17080">
    <property type="entry name" value="Ubl_SLD2_Esc2_like"/>
    <property type="match status" value="1"/>
</dbReference>
<feature type="domain" description="Rad60/SUMO-like" evidence="2">
    <location>
        <begin position="467"/>
        <end position="533"/>
    </location>
</feature>
<dbReference type="Pfam" id="PF11976">
    <property type="entry name" value="Rad60-SLD"/>
    <property type="match status" value="1"/>
</dbReference>
<keyword evidence="4" id="KW-1185">Reference proteome</keyword>
<feature type="compositionally biased region" description="Polar residues" evidence="1">
    <location>
        <begin position="58"/>
        <end position="67"/>
    </location>
</feature>
<dbReference type="InterPro" id="IPR029071">
    <property type="entry name" value="Ubiquitin-like_domsf"/>
</dbReference>
<dbReference type="AlphaFoldDB" id="A0A2T9YPH2"/>
<feature type="region of interest" description="Disordered" evidence="1">
    <location>
        <begin position="127"/>
        <end position="190"/>
    </location>
</feature>
<comment type="caution">
    <text evidence="3">The sequence shown here is derived from an EMBL/GenBank/DDBJ whole genome shotgun (WGS) entry which is preliminary data.</text>
</comment>
<gene>
    <name evidence="3" type="ORF">BB559_003043</name>
</gene>
<accession>A0A2T9YPH2</accession>
<feature type="compositionally biased region" description="Low complexity" evidence="1">
    <location>
        <begin position="145"/>
        <end position="158"/>
    </location>
</feature>
<protein>
    <recommendedName>
        <fullName evidence="2">Rad60/SUMO-like domain-containing protein</fullName>
    </recommendedName>
</protein>
<dbReference type="Gene3D" id="3.10.20.90">
    <property type="entry name" value="Phosphatidylinositol 3-kinase Catalytic Subunit, Chain A, domain 1"/>
    <property type="match status" value="1"/>
</dbReference>
<dbReference type="InterPro" id="IPR022617">
    <property type="entry name" value="Rad60/SUMO-like_dom"/>
</dbReference>
<evidence type="ECO:0000256" key="1">
    <source>
        <dbReference type="SAM" id="MobiDB-lite"/>
    </source>
</evidence>
<dbReference type="STRING" id="61424.A0A2T9YPH2"/>
<evidence type="ECO:0000313" key="3">
    <source>
        <dbReference type="EMBL" id="PVU94250.1"/>
    </source>
</evidence>
<sequence length="537" mass="60857">MESEDSETDISTLNFAKKIVQPREIHLSKTTIITPKPKLKILPKSYKAPDKFKKPVISISSTKSNPKSKYIRDLDSDSSDDAFFSREISSEQKSKLIKQVSIDTKKYQSIELKNSSVFVDTIKSDSDSSISENVRSSPKSEKRIQSFTSESDSDFSSSSDHHKQQSKKIRNSDNYIGSGNQFSNGEILKNDSLNESSSDCGYTDDDSISIETDRAKATSRIPLFFGGMNNFYTPHPNPFIENDTEAVYEGLDPALMEVVKSHKKHQKYKLSGSTIKNENSLKSKLDTENQLPSIINLDEDENESINLILNLKLDTNFLNDEIKNTSAFHWNKESLVFNNDFDFEKMESLKITMASNDTFLKTLETLRLQLMIPFDTSRLVLVYDNVKVYPTVTPRAISTSETIEMDVYPTNVYNRFVKKQKNNFEQVISDPPTLADMTLESDDLDLNVDSEALDAIKANKTTEETFKIKIRSKLGKDIYMDIAKSVKISFVIEAYKKACELGNEVKVKLSFDDESLNPNDKIGDTEIEDDDMIMASF</sequence>
<dbReference type="EMBL" id="MBFT01000267">
    <property type="protein sequence ID" value="PVU94250.1"/>
    <property type="molecule type" value="Genomic_DNA"/>
</dbReference>
<evidence type="ECO:0000313" key="4">
    <source>
        <dbReference type="Proteomes" id="UP000245699"/>
    </source>
</evidence>
<feature type="compositionally biased region" description="Polar residues" evidence="1">
    <location>
        <begin position="172"/>
        <end position="184"/>
    </location>
</feature>